<dbReference type="SMART" id="SM00409">
    <property type="entry name" value="IG"/>
    <property type="match status" value="1"/>
</dbReference>
<organism evidence="15 16">
    <name type="scientific">Menidia menidia</name>
    <name type="common">Atlantic silverside</name>
    <dbReference type="NCBI Taxonomy" id="238744"/>
    <lineage>
        <taxon>Eukaryota</taxon>
        <taxon>Metazoa</taxon>
        <taxon>Chordata</taxon>
        <taxon>Craniata</taxon>
        <taxon>Vertebrata</taxon>
        <taxon>Euteleostomi</taxon>
        <taxon>Actinopterygii</taxon>
        <taxon>Neopterygii</taxon>
        <taxon>Teleostei</taxon>
        <taxon>Neoteleostei</taxon>
        <taxon>Acanthomorphata</taxon>
        <taxon>Ovalentaria</taxon>
        <taxon>Atherinomorphae</taxon>
        <taxon>Atheriniformes</taxon>
        <taxon>Atherinopsidae</taxon>
        <taxon>Menidiinae</taxon>
        <taxon>Menidia</taxon>
    </lineage>
</organism>
<dbReference type="SMART" id="SM00406">
    <property type="entry name" value="IGv"/>
    <property type="match status" value="1"/>
</dbReference>
<dbReference type="OrthoDB" id="9983389at2759"/>
<evidence type="ECO:0000256" key="12">
    <source>
        <dbReference type="SAM" id="Phobius"/>
    </source>
</evidence>
<dbReference type="GO" id="GO:0042130">
    <property type="term" value="P:negative regulation of T cell proliferation"/>
    <property type="evidence" value="ECO:0007669"/>
    <property type="project" value="TreeGrafter"/>
</dbReference>
<evidence type="ECO:0000259" key="14">
    <source>
        <dbReference type="PROSITE" id="PS50835"/>
    </source>
</evidence>
<dbReference type="SUPFAM" id="SSF48726">
    <property type="entry name" value="Immunoglobulin"/>
    <property type="match status" value="2"/>
</dbReference>
<keyword evidence="3 12" id="KW-0812">Transmembrane</keyword>
<dbReference type="InterPro" id="IPR013783">
    <property type="entry name" value="Ig-like_fold"/>
</dbReference>
<dbReference type="InterPro" id="IPR013106">
    <property type="entry name" value="Ig_V-set"/>
</dbReference>
<dbReference type="GO" id="GO:0042102">
    <property type="term" value="P:positive regulation of T cell proliferation"/>
    <property type="evidence" value="ECO:0007669"/>
    <property type="project" value="TreeGrafter"/>
</dbReference>
<evidence type="ECO:0000256" key="11">
    <source>
        <dbReference type="SAM" id="MobiDB-lite"/>
    </source>
</evidence>
<evidence type="ECO:0000256" key="10">
    <source>
        <dbReference type="ARBA" id="ARBA00023319"/>
    </source>
</evidence>
<dbReference type="GO" id="GO:0031295">
    <property type="term" value="P:T cell costimulation"/>
    <property type="evidence" value="ECO:0007669"/>
    <property type="project" value="TreeGrafter"/>
</dbReference>
<evidence type="ECO:0000256" key="4">
    <source>
        <dbReference type="ARBA" id="ARBA00022729"/>
    </source>
</evidence>
<dbReference type="GO" id="GO:0007166">
    <property type="term" value="P:cell surface receptor signaling pathway"/>
    <property type="evidence" value="ECO:0007669"/>
    <property type="project" value="TreeGrafter"/>
</dbReference>
<feature type="region of interest" description="Disordered" evidence="11">
    <location>
        <begin position="258"/>
        <end position="293"/>
    </location>
</feature>
<comment type="caution">
    <text evidence="15">The sequence shown here is derived from an EMBL/GenBank/DDBJ whole genome shotgun (WGS) entry which is preliminary data.</text>
</comment>
<evidence type="ECO:0000256" key="13">
    <source>
        <dbReference type="SAM" id="SignalP"/>
    </source>
</evidence>
<feature type="chain" id="PRO_5035789266" evidence="13">
    <location>
        <begin position="20"/>
        <end position="314"/>
    </location>
</feature>
<evidence type="ECO:0000256" key="9">
    <source>
        <dbReference type="ARBA" id="ARBA00023180"/>
    </source>
</evidence>
<dbReference type="PANTHER" id="PTHR25466:SF14">
    <property type="entry name" value="BUTYROPHILIN SUBFAMILY 2 MEMBER A2-LIKE-RELATED"/>
    <property type="match status" value="1"/>
</dbReference>
<dbReference type="GO" id="GO:0071222">
    <property type="term" value="P:cellular response to lipopolysaccharide"/>
    <property type="evidence" value="ECO:0007669"/>
    <property type="project" value="TreeGrafter"/>
</dbReference>
<dbReference type="GO" id="GO:0009897">
    <property type="term" value="C:external side of plasma membrane"/>
    <property type="evidence" value="ECO:0007669"/>
    <property type="project" value="TreeGrafter"/>
</dbReference>
<dbReference type="PROSITE" id="PS50835">
    <property type="entry name" value="IG_LIKE"/>
    <property type="match status" value="2"/>
</dbReference>
<feature type="transmembrane region" description="Helical" evidence="12">
    <location>
        <begin position="219"/>
        <end position="241"/>
    </location>
</feature>
<keyword evidence="8" id="KW-0675">Receptor</keyword>
<dbReference type="EMBL" id="CAJRST010006668">
    <property type="protein sequence ID" value="CAG5896103.1"/>
    <property type="molecule type" value="Genomic_DNA"/>
</dbReference>
<evidence type="ECO:0000256" key="3">
    <source>
        <dbReference type="ARBA" id="ARBA00022692"/>
    </source>
</evidence>
<protein>
    <submittedName>
        <fullName evidence="15">(Atlantic silverside) hypothetical protein</fullName>
    </submittedName>
</protein>
<evidence type="ECO:0000256" key="2">
    <source>
        <dbReference type="ARBA" id="ARBA00022475"/>
    </source>
</evidence>
<dbReference type="Proteomes" id="UP000677803">
    <property type="component" value="Unassembled WGS sequence"/>
</dbReference>
<dbReference type="InterPro" id="IPR007110">
    <property type="entry name" value="Ig-like_dom"/>
</dbReference>
<dbReference type="InterPro" id="IPR051713">
    <property type="entry name" value="T-cell_Activation_Regulation"/>
</dbReference>
<evidence type="ECO:0000256" key="1">
    <source>
        <dbReference type="ARBA" id="ARBA00004251"/>
    </source>
</evidence>
<dbReference type="PANTHER" id="PTHR25466">
    <property type="entry name" value="T-LYMPHOCYTE ACTIVATION ANTIGEN"/>
    <property type="match status" value="1"/>
</dbReference>
<name>A0A8S4ANV4_9TELE</name>
<feature type="domain" description="Ig-like" evidence="14">
    <location>
        <begin position="121"/>
        <end position="204"/>
    </location>
</feature>
<keyword evidence="16" id="KW-1185">Reference proteome</keyword>
<dbReference type="Pfam" id="PF07686">
    <property type="entry name" value="V-set"/>
    <property type="match status" value="1"/>
</dbReference>
<evidence type="ECO:0000256" key="5">
    <source>
        <dbReference type="ARBA" id="ARBA00022989"/>
    </source>
</evidence>
<dbReference type="AlphaFoldDB" id="A0A8S4ANV4"/>
<reference evidence="15" key="1">
    <citation type="submission" date="2021-05" db="EMBL/GenBank/DDBJ databases">
        <authorList>
            <person name="Tigano A."/>
        </authorList>
    </citation>
    <scope>NUCLEOTIDE SEQUENCE</scope>
</reference>
<keyword evidence="5 12" id="KW-1133">Transmembrane helix</keyword>
<dbReference type="InterPro" id="IPR053896">
    <property type="entry name" value="BTN3A2-like_Ig-C"/>
</dbReference>
<keyword evidence="4 13" id="KW-0732">Signal</keyword>
<feature type="signal peptide" evidence="13">
    <location>
        <begin position="1"/>
        <end position="19"/>
    </location>
</feature>
<gene>
    <name evidence="15" type="ORF">MMEN_LOCUS7124</name>
</gene>
<evidence type="ECO:0000256" key="6">
    <source>
        <dbReference type="ARBA" id="ARBA00023136"/>
    </source>
</evidence>
<proteinExistence type="predicted"/>
<dbReference type="Gene3D" id="2.60.40.10">
    <property type="entry name" value="Immunoglobulins"/>
    <property type="match status" value="2"/>
</dbReference>
<feature type="compositionally biased region" description="Polar residues" evidence="11">
    <location>
        <begin position="282"/>
        <end position="292"/>
    </location>
</feature>
<evidence type="ECO:0000313" key="16">
    <source>
        <dbReference type="Proteomes" id="UP000677803"/>
    </source>
</evidence>
<sequence length="314" mass="34217">MDSALFLLILSFLWTSSSGDTEVSCVFMESCVLPCSFQGKADIVIHWTPPKHSHESNQVQLQLQDGRFRGRTSLFQDQLSSGNASLLLTGVNVEDQGRYRCQTNTDAGEDVSFVSLKVHAPVKTVSIDQAGNRITCSSEGVYPMPELTWSTDPPGKVLLGSTTLVQATERHLYNISSSLPVSDSDGALNYSCNVSTPTSSRTATIGLHPSTLAEDRGRGIGLVVGVILVTGSMCLVPLLLLKCSEFWKKRKSVQPDILSREKTENPTEGNTKGADFDEESCLRTNIPSQPTKKPNKCKLYIKMAGDKLNSSLRN</sequence>
<keyword evidence="2" id="KW-1003">Cell membrane</keyword>
<keyword evidence="10" id="KW-0393">Immunoglobulin domain</keyword>
<dbReference type="InterPro" id="IPR003599">
    <property type="entry name" value="Ig_sub"/>
</dbReference>
<dbReference type="Pfam" id="PF22705">
    <property type="entry name" value="C2-set_3"/>
    <property type="match status" value="1"/>
</dbReference>
<comment type="subcellular location">
    <subcellularLocation>
        <location evidence="1">Cell membrane</location>
        <topology evidence="1">Single-pass type I membrane protein</topology>
    </subcellularLocation>
</comment>
<dbReference type="GO" id="GO:0006955">
    <property type="term" value="P:immune response"/>
    <property type="evidence" value="ECO:0007669"/>
    <property type="project" value="TreeGrafter"/>
</dbReference>
<accession>A0A8S4ANV4</accession>
<dbReference type="InterPro" id="IPR036179">
    <property type="entry name" value="Ig-like_dom_sf"/>
</dbReference>
<evidence type="ECO:0000256" key="7">
    <source>
        <dbReference type="ARBA" id="ARBA00023157"/>
    </source>
</evidence>
<evidence type="ECO:0000256" key="8">
    <source>
        <dbReference type="ARBA" id="ARBA00023170"/>
    </source>
</evidence>
<keyword evidence="6 12" id="KW-0472">Membrane</keyword>
<feature type="domain" description="Ig-like" evidence="14">
    <location>
        <begin position="29"/>
        <end position="112"/>
    </location>
</feature>
<evidence type="ECO:0000313" key="15">
    <source>
        <dbReference type="EMBL" id="CAG5896103.1"/>
    </source>
</evidence>
<keyword evidence="7" id="KW-1015">Disulfide bond</keyword>
<keyword evidence="9" id="KW-0325">Glycoprotein</keyword>